<name>A0A1J0GIU1_9CLOT</name>
<dbReference type="PRINTS" id="PR00162">
    <property type="entry name" value="RIESKE"/>
</dbReference>
<organism evidence="7 8">
    <name type="scientific">Clostridium estertheticum subsp. estertheticum</name>
    <dbReference type="NCBI Taxonomy" id="1552"/>
    <lineage>
        <taxon>Bacteria</taxon>
        <taxon>Bacillati</taxon>
        <taxon>Bacillota</taxon>
        <taxon>Clostridia</taxon>
        <taxon>Eubacteriales</taxon>
        <taxon>Clostridiaceae</taxon>
        <taxon>Clostridium</taxon>
    </lineage>
</organism>
<evidence type="ECO:0000256" key="3">
    <source>
        <dbReference type="ARBA" id="ARBA00023004"/>
    </source>
</evidence>
<dbReference type="GO" id="GO:0005737">
    <property type="term" value="C:cytoplasm"/>
    <property type="evidence" value="ECO:0007669"/>
    <property type="project" value="TreeGrafter"/>
</dbReference>
<sequence length="521" mass="58649">MNGKNNMCINNILTPKSYWLDSTDETNYPTLEKDIKVDIAIIGGGITGITTALLLKNEGYKVALIEADKIVQGTTGHTTAYVTSQHDIIYSNLINTMGIKKAKQYADANEGAIDFIENMVKEYDIDCDFCRLPAYIYTTDESYKDTIKEEAEAAKSLGIKAKYIEKLDLPFSISGALCFENQAQFHPRKYLLKMAENISGNGSQIYEHTRAVDIKHDNLYTVITDTGFKVIASKVVLASHFPFYDGLGLYFAKLRPQRSYVISAIIKDALPNGTFVDSGEAGWYFRSQKYKDGQMIIIGGQEHKTAHGGDMIKHYVNLKNYAEKNFNVENFLYRWSTQDYITIDGVPYVGKLTSTSENIYVATGYGEWGMTNGTAAATILRDIIVKNESPYQEVYNPSRKILTDGIKNLVKENFDVAKQLIKGKLQVGQYNFDLKNDQGKIVEIDGERYGAYRDKHGELHIVDITCTHLGCELKWNSEEKSWDCPCHGSRFSFEGDIIEGPAVCRLNHYKESDNTIDSNII</sequence>
<keyword evidence="3" id="KW-0408">Iron</keyword>
<dbReference type="Proteomes" id="UP000182569">
    <property type="component" value="Chromosome"/>
</dbReference>
<dbReference type="InterPro" id="IPR005805">
    <property type="entry name" value="Rieske_Fe-S_prot_C"/>
</dbReference>
<feature type="domain" description="Rieske" evidence="6">
    <location>
        <begin position="426"/>
        <end position="510"/>
    </location>
</feature>
<dbReference type="GO" id="GO:0046872">
    <property type="term" value="F:metal ion binding"/>
    <property type="evidence" value="ECO:0007669"/>
    <property type="project" value="UniProtKB-KW"/>
</dbReference>
<keyword evidence="1" id="KW-0001">2Fe-2S</keyword>
<reference evidence="8" key="1">
    <citation type="journal article" date="2016" name="Front. Microbiol.">
        <title>Complete Genome Sequence of Clostridium estertheticum DSM 8809, a Microbe Identified in Spoiled Vacuum Packed Beef.</title>
        <authorList>
            <person name="Yu Z."/>
            <person name="Gunn L."/>
            <person name="Brennan E."/>
            <person name="Reid R."/>
            <person name="Wall P.G."/>
            <person name="Gaora O.P."/>
            <person name="Hurley D."/>
            <person name="Bolton D."/>
            <person name="Fanning S."/>
        </authorList>
    </citation>
    <scope>NUCLEOTIDE SEQUENCE [LARGE SCALE GENOMIC DNA]</scope>
    <source>
        <strain evidence="8">DSM 8809</strain>
    </source>
</reference>
<dbReference type="Gene3D" id="2.102.10.10">
    <property type="entry name" value="Rieske [2Fe-2S] iron-sulphur domain"/>
    <property type="match status" value="1"/>
</dbReference>
<dbReference type="Gene3D" id="3.50.50.60">
    <property type="entry name" value="FAD/NAD(P)-binding domain"/>
    <property type="match status" value="1"/>
</dbReference>
<evidence type="ECO:0000313" key="8">
    <source>
        <dbReference type="Proteomes" id="UP000182569"/>
    </source>
</evidence>
<keyword evidence="5" id="KW-1015">Disulfide bond</keyword>
<gene>
    <name evidence="7" type="ORF">A7L45_14725</name>
</gene>
<evidence type="ECO:0000259" key="6">
    <source>
        <dbReference type="PROSITE" id="PS51296"/>
    </source>
</evidence>
<dbReference type="CDD" id="cd03477">
    <property type="entry name" value="Rieske_YhfW_C"/>
    <property type="match status" value="1"/>
</dbReference>
<dbReference type="Pfam" id="PF00355">
    <property type="entry name" value="Rieske"/>
    <property type="match status" value="1"/>
</dbReference>
<dbReference type="FunFam" id="2.102.10.10:FF:000014">
    <property type="entry name" value="Oxidoreductase, FAD dependent"/>
    <property type="match status" value="1"/>
</dbReference>
<dbReference type="KEGG" id="ceu:A7L45_14725"/>
<dbReference type="GO" id="GO:0016020">
    <property type="term" value="C:membrane"/>
    <property type="evidence" value="ECO:0007669"/>
    <property type="project" value="InterPro"/>
</dbReference>
<dbReference type="PANTHER" id="PTHR13847:SF274">
    <property type="entry name" value="RIESKE 2FE-2S IRON-SULFUR PROTEIN YHFW-RELATED"/>
    <property type="match status" value="1"/>
</dbReference>
<keyword evidence="4" id="KW-0411">Iron-sulfur</keyword>
<dbReference type="Gene3D" id="3.30.9.10">
    <property type="entry name" value="D-Amino Acid Oxidase, subunit A, domain 2"/>
    <property type="match status" value="1"/>
</dbReference>
<dbReference type="InterPro" id="IPR036188">
    <property type="entry name" value="FAD/NAD-bd_sf"/>
</dbReference>
<evidence type="ECO:0000256" key="2">
    <source>
        <dbReference type="ARBA" id="ARBA00022723"/>
    </source>
</evidence>
<dbReference type="OrthoDB" id="9767869at2"/>
<dbReference type="InterPro" id="IPR017941">
    <property type="entry name" value="Rieske_2Fe-2S"/>
</dbReference>
<dbReference type="AlphaFoldDB" id="A0A1J0GIU1"/>
<dbReference type="PROSITE" id="PS51296">
    <property type="entry name" value="RIESKE"/>
    <property type="match status" value="1"/>
</dbReference>
<dbReference type="RefSeq" id="WP_071613536.1">
    <property type="nucleotide sequence ID" value="NZ_CP015756.1"/>
</dbReference>
<dbReference type="EMBL" id="CP015756">
    <property type="protein sequence ID" value="APC41241.1"/>
    <property type="molecule type" value="Genomic_DNA"/>
</dbReference>
<evidence type="ECO:0000256" key="5">
    <source>
        <dbReference type="ARBA" id="ARBA00023157"/>
    </source>
</evidence>
<evidence type="ECO:0000313" key="7">
    <source>
        <dbReference type="EMBL" id="APC41241.1"/>
    </source>
</evidence>
<dbReference type="PANTHER" id="PTHR13847">
    <property type="entry name" value="SARCOSINE DEHYDROGENASE-RELATED"/>
    <property type="match status" value="1"/>
</dbReference>
<dbReference type="InterPro" id="IPR038010">
    <property type="entry name" value="YhfW_C"/>
</dbReference>
<accession>A0A1J0GIU1</accession>
<dbReference type="GO" id="GO:0004497">
    <property type="term" value="F:monooxygenase activity"/>
    <property type="evidence" value="ECO:0007669"/>
    <property type="project" value="UniProtKB-ARBA"/>
</dbReference>
<dbReference type="GO" id="GO:0051537">
    <property type="term" value="F:2 iron, 2 sulfur cluster binding"/>
    <property type="evidence" value="ECO:0007669"/>
    <property type="project" value="UniProtKB-KW"/>
</dbReference>
<dbReference type="GO" id="GO:0016705">
    <property type="term" value="F:oxidoreductase activity, acting on paired donors, with incorporation or reduction of molecular oxygen"/>
    <property type="evidence" value="ECO:0007669"/>
    <property type="project" value="UniProtKB-ARBA"/>
</dbReference>
<dbReference type="STRING" id="1552.A7L45_14725"/>
<dbReference type="SUPFAM" id="SSF51905">
    <property type="entry name" value="FAD/NAD(P)-binding domain"/>
    <property type="match status" value="1"/>
</dbReference>
<proteinExistence type="predicted"/>
<dbReference type="Pfam" id="PF01266">
    <property type="entry name" value="DAO"/>
    <property type="match status" value="1"/>
</dbReference>
<protein>
    <submittedName>
        <fullName evidence="7">(2Fe-2S)-binding protein</fullName>
    </submittedName>
</protein>
<dbReference type="InterPro" id="IPR006076">
    <property type="entry name" value="FAD-dep_OxRdtase"/>
</dbReference>
<dbReference type="SUPFAM" id="SSF50022">
    <property type="entry name" value="ISP domain"/>
    <property type="match status" value="1"/>
</dbReference>
<keyword evidence="2" id="KW-0479">Metal-binding</keyword>
<evidence type="ECO:0000256" key="1">
    <source>
        <dbReference type="ARBA" id="ARBA00022714"/>
    </source>
</evidence>
<keyword evidence="8" id="KW-1185">Reference proteome</keyword>
<dbReference type="InterPro" id="IPR036922">
    <property type="entry name" value="Rieske_2Fe-2S_sf"/>
</dbReference>
<evidence type="ECO:0000256" key="4">
    <source>
        <dbReference type="ARBA" id="ARBA00023014"/>
    </source>
</evidence>